<protein>
    <recommendedName>
        <fullName evidence="1">BTB domain-containing protein</fullName>
    </recommendedName>
</protein>
<dbReference type="InterPro" id="IPR011333">
    <property type="entry name" value="SKP1/BTB/POZ_sf"/>
</dbReference>
<dbReference type="Pfam" id="PF00651">
    <property type="entry name" value="BTB"/>
    <property type="match status" value="1"/>
</dbReference>
<dbReference type="EMBL" id="SGPL01000048">
    <property type="protein sequence ID" value="THH19336.1"/>
    <property type="molecule type" value="Genomic_DNA"/>
</dbReference>
<evidence type="ECO:0000313" key="2">
    <source>
        <dbReference type="EMBL" id="THH19336.1"/>
    </source>
</evidence>
<dbReference type="SUPFAM" id="SSF54695">
    <property type="entry name" value="POZ domain"/>
    <property type="match status" value="1"/>
</dbReference>
<comment type="caution">
    <text evidence="2">The sequence shown here is derived from an EMBL/GenBank/DDBJ whole genome shotgun (WGS) entry which is preliminary data.</text>
</comment>
<reference evidence="2 3" key="1">
    <citation type="submission" date="2019-02" db="EMBL/GenBank/DDBJ databases">
        <title>Genome sequencing of the rare red list fungi Bondarzewia mesenterica.</title>
        <authorList>
            <person name="Buettner E."/>
            <person name="Kellner H."/>
        </authorList>
    </citation>
    <scope>NUCLEOTIDE SEQUENCE [LARGE SCALE GENOMIC DNA]</scope>
    <source>
        <strain evidence="2 3">DSM 108281</strain>
    </source>
</reference>
<dbReference type="CDD" id="cd18186">
    <property type="entry name" value="BTB_POZ_ZBTB_KLHL-like"/>
    <property type="match status" value="1"/>
</dbReference>
<gene>
    <name evidence="2" type="ORF">EW146_g1808</name>
</gene>
<name>A0A4S4M2I8_9AGAM</name>
<organism evidence="2 3">
    <name type="scientific">Bondarzewia mesenterica</name>
    <dbReference type="NCBI Taxonomy" id="1095465"/>
    <lineage>
        <taxon>Eukaryota</taxon>
        <taxon>Fungi</taxon>
        <taxon>Dikarya</taxon>
        <taxon>Basidiomycota</taxon>
        <taxon>Agaricomycotina</taxon>
        <taxon>Agaricomycetes</taxon>
        <taxon>Russulales</taxon>
        <taxon>Bondarzewiaceae</taxon>
        <taxon>Bondarzewia</taxon>
    </lineage>
</organism>
<proteinExistence type="predicted"/>
<accession>A0A4S4M2I8</accession>
<dbReference type="Gene3D" id="3.30.710.10">
    <property type="entry name" value="Potassium Channel Kv1.1, Chain A"/>
    <property type="match status" value="1"/>
</dbReference>
<evidence type="ECO:0000259" key="1">
    <source>
        <dbReference type="PROSITE" id="PS50097"/>
    </source>
</evidence>
<dbReference type="OrthoDB" id="2367075at2759"/>
<dbReference type="InterPro" id="IPR000210">
    <property type="entry name" value="BTB/POZ_dom"/>
</dbReference>
<dbReference type="AlphaFoldDB" id="A0A4S4M2I8"/>
<feature type="domain" description="BTB" evidence="1">
    <location>
        <begin position="30"/>
        <end position="101"/>
    </location>
</feature>
<sequence length="229" mass="26357">MVDTDSGPYHERFHILDDALGPHHERFYILDDALGIFRIDERLYRVHRYLLIRESGFFRDMFSCPSGDTQDVEGLTDENPIILAGTTKMEFESVLQFLYFGMHDDYKASLEVWLAMLSISTRLLFDKIRQRAIKEITAQLDRMDPINLILLATEHDVPQWLQPAYERLVSRAEPLSHAEAKTLDLPTAMMLMRSRELHHRAGNPRGPGWGGSVNLSNVVRSEVNTMRSA</sequence>
<dbReference type="PROSITE" id="PS50097">
    <property type="entry name" value="BTB"/>
    <property type="match status" value="1"/>
</dbReference>
<evidence type="ECO:0000313" key="3">
    <source>
        <dbReference type="Proteomes" id="UP000310158"/>
    </source>
</evidence>
<keyword evidence="3" id="KW-1185">Reference proteome</keyword>
<dbReference type="Proteomes" id="UP000310158">
    <property type="component" value="Unassembled WGS sequence"/>
</dbReference>